<keyword evidence="2" id="KW-0560">Oxidoreductase</keyword>
<dbReference type="PANTHER" id="PTHR11908:SF132">
    <property type="entry name" value="ALDEHYDE OXIDASE 1-RELATED"/>
    <property type="match status" value="1"/>
</dbReference>
<dbReference type="SUPFAM" id="SSF54665">
    <property type="entry name" value="CO dehydrogenase molybdoprotein N-domain-like"/>
    <property type="match status" value="1"/>
</dbReference>
<dbReference type="InterPro" id="IPR000674">
    <property type="entry name" value="Ald_Oxase/Xan_DH_a/b"/>
</dbReference>
<reference evidence="4 5" key="1">
    <citation type="submission" date="2023-03" db="EMBL/GenBank/DDBJ databases">
        <authorList>
            <person name="Menendez E."/>
            <person name="Kaur S."/>
            <person name="Flores-Felix J.D."/>
            <person name="diCenzo G.C."/>
            <person name="Peix A."/>
            <person name="Velazquez E."/>
        </authorList>
    </citation>
    <scope>NUCLEOTIDE SEQUENCE [LARGE SCALE GENOMIC DNA]</scope>
    <source>
        <strain evidence="4 5">CCBAU 71714</strain>
        <plasmid evidence="4 5">pSkuCCBAU71714b</plasmid>
    </source>
</reference>
<dbReference type="SMART" id="SM01008">
    <property type="entry name" value="Ald_Xan_dh_C"/>
    <property type="match status" value="1"/>
</dbReference>
<dbReference type="Proteomes" id="UP001233264">
    <property type="component" value="Plasmid pSkuCCBAU71714b"/>
</dbReference>
<geneLocation type="plasmid" evidence="4 5">
    <name>pSkuCCBAU71714b</name>
</geneLocation>
<dbReference type="Pfam" id="PF20256">
    <property type="entry name" value="MoCoBD_2"/>
    <property type="match status" value="1"/>
</dbReference>
<keyword evidence="5" id="KW-1185">Reference proteome</keyword>
<dbReference type="InterPro" id="IPR036856">
    <property type="entry name" value="Ald_Oxase/Xan_DH_a/b_sf"/>
</dbReference>
<dbReference type="SUPFAM" id="SSF56003">
    <property type="entry name" value="Molybdenum cofactor-binding domain"/>
    <property type="match status" value="1"/>
</dbReference>
<dbReference type="Pfam" id="PF02738">
    <property type="entry name" value="MoCoBD_1"/>
    <property type="match status" value="1"/>
</dbReference>
<dbReference type="PANTHER" id="PTHR11908">
    <property type="entry name" value="XANTHINE DEHYDROGENASE"/>
    <property type="match status" value="1"/>
</dbReference>
<dbReference type="InterPro" id="IPR016208">
    <property type="entry name" value="Ald_Oxase/xanthine_DH-like"/>
</dbReference>
<evidence type="ECO:0000313" key="4">
    <source>
        <dbReference type="EMBL" id="WHS91203.1"/>
    </source>
</evidence>
<protein>
    <submittedName>
        <fullName evidence="4">Xanthine dehydrogenase family protein molybdopterin-binding subunit</fullName>
    </submittedName>
</protein>
<dbReference type="Pfam" id="PF01315">
    <property type="entry name" value="Ald_Xan_dh_C"/>
    <property type="match status" value="1"/>
</dbReference>
<feature type="domain" description="Aldehyde oxidase/xanthine dehydrogenase a/b hammerhead" evidence="3">
    <location>
        <begin position="44"/>
        <end position="160"/>
    </location>
</feature>
<evidence type="ECO:0000313" key="5">
    <source>
        <dbReference type="Proteomes" id="UP001233264"/>
    </source>
</evidence>
<keyword evidence="1" id="KW-0500">Molybdenum</keyword>
<accession>A0ABY8SZW7</accession>
<gene>
    <name evidence="4" type="ORF">PZL22_001159</name>
</gene>
<organism evidence="4 5">
    <name type="scientific">Sinorhizobium kummerowiae</name>
    <dbReference type="NCBI Taxonomy" id="158892"/>
    <lineage>
        <taxon>Bacteria</taxon>
        <taxon>Pseudomonadati</taxon>
        <taxon>Pseudomonadota</taxon>
        <taxon>Alphaproteobacteria</taxon>
        <taxon>Hyphomicrobiales</taxon>
        <taxon>Rhizobiaceae</taxon>
        <taxon>Sinorhizobium/Ensifer group</taxon>
        <taxon>Sinorhizobium</taxon>
    </lineage>
</organism>
<dbReference type="InterPro" id="IPR046867">
    <property type="entry name" value="AldOxase/xan_DH_MoCoBD2"/>
</dbReference>
<sequence>MSVLQKLMETVVQFMPDKAPDPLIRKHGYLGTPVSRVDGQWKVKGEARFAAEFEIENLAYAVPVCSTIAKGRIIAIDASDAEKSPGAIAIVTAENAPKMKRPPLMDVRHMDKGFAASDLAVLQDDEISWDGQPVAVVVAETLEQAEHAASLVRVEYDEKAARVSFEDLKAEATVPSAVMGEDPELEIGNPEKAFAAAAFKVDNVYRTPHYNHNAIEPHAAIAAWDEDGRLTVFDSTQFVNGCKHALAGMFGLNGDDVRVIAPFVGGGFGGKAALWNHTALCAAAAKVANRPVKMALSREEVFRLIGGRTPSEQRVALGADEDGKFAAIIHTGVTATTTHAKFPEQFSLTPRHLYASRTMSVGQKVVNLDTVANTWMRAPGESIGTFALESAIDELAYAMRIDPVELRRLNEPEKDPTKGTEFSSRHLVEAYRRGAEKFGWSGRPAEPCSQRDGKWLIGQGVATAYYPVFRFPAAVRLRISTDGSALVQAAANEMGMGTATVQIQHAADRLGLPLEMVSFRYGDSALPDSPIIAGGSSQTGSIAAAVQVAVERAHRELVKLAGNGSPLAGANVEIEARDGGLFVSGEESRGETYASILKRAGRDFIEVEETSGMPFEVMKYSMASYGAQFCEARVNHESGEVRISRWLGSFDCGRILNPKTAVSQLRGGIVMGIGMALAEETLLDTRRGRIMNPSLAEYHVPVHLDVPHIEIIYNDIPDEHTPLGAHGVGEIGITGAAAAIANAIFHATGKRIRDLPITLDKLL</sequence>
<evidence type="ECO:0000256" key="2">
    <source>
        <dbReference type="ARBA" id="ARBA00023002"/>
    </source>
</evidence>
<keyword evidence="4" id="KW-0614">Plasmid</keyword>
<dbReference type="Gene3D" id="3.90.1170.50">
    <property type="entry name" value="Aldehyde oxidase/xanthine dehydrogenase, a/b hammerhead"/>
    <property type="match status" value="1"/>
</dbReference>
<dbReference type="InterPro" id="IPR037165">
    <property type="entry name" value="AldOxase/xan_DH_Mopterin-bd_sf"/>
</dbReference>
<dbReference type="Gene3D" id="3.30.365.10">
    <property type="entry name" value="Aldehyde oxidase/xanthine dehydrogenase, molybdopterin binding domain"/>
    <property type="match status" value="4"/>
</dbReference>
<evidence type="ECO:0000256" key="1">
    <source>
        <dbReference type="ARBA" id="ARBA00022505"/>
    </source>
</evidence>
<dbReference type="RefSeq" id="WP_003525837.1">
    <property type="nucleotide sequence ID" value="NZ_CP120364.1"/>
</dbReference>
<dbReference type="InterPro" id="IPR008274">
    <property type="entry name" value="AldOxase/xan_DH_MoCoBD1"/>
</dbReference>
<name>A0ABY8SZW7_9HYPH</name>
<dbReference type="EMBL" id="CP120364">
    <property type="protein sequence ID" value="WHS91203.1"/>
    <property type="molecule type" value="Genomic_DNA"/>
</dbReference>
<proteinExistence type="predicted"/>
<evidence type="ECO:0000259" key="3">
    <source>
        <dbReference type="SMART" id="SM01008"/>
    </source>
</evidence>